<reference evidence="2 3" key="1">
    <citation type="submission" date="2016-12" db="EMBL/GenBank/DDBJ databases">
        <title>The genomes of Aspergillus section Nigri reveals drivers in fungal speciation.</title>
        <authorList>
            <consortium name="DOE Joint Genome Institute"/>
            <person name="Vesth T.C."/>
            <person name="Nybo J."/>
            <person name="Theobald S."/>
            <person name="Brandl J."/>
            <person name="Frisvad J.C."/>
            <person name="Nielsen K.F."/>
            <person name="Lyhne E.K."/>
            <person name="Kogle M.E."/>
            <person name="Kuo A."/>
            <person name="Riley R."/>
            <person name="Clum A."/>
            <person name="Nolan M."/>
            <person name="Lipzen A."/>
            <person name="Salamov A."/>
            <person name="Henrissat B."/>
            <person name="Wiebenga A."/>
            <person name="De Vries R.P."/>
            <person name="Grigoriev I.V."/>
            <person name="Mortensen U.H."/>
            <person name="Andersen M.R."/>
            <person name="Baker S.E."/>
        </authorList>
    </citation>
    <scope>NUCLEOTIDE SEQUENCE [LARGE SCALE GENOMIC DNA]</scope>
    <source>
        <strain evidence="2 3">CBS 115572</strain>
    </source>
</reference>
<organism evidence="2 3">
    <name type="scientific">Aspergillus sclerotioniger CBS 115572</name>
    <dbReference type="NCBI Taxonomy" id="1450535"/>
    <lineage>
        <taxon>Eukaryota</taxon>
        <taxon>Fungi</taxon>
        <taxon>Dikarya</taxon>
        <taxon>Ascomycota</taxon>
        <taxon>Pezizomycotina</taxon>
        <taxon>Eurotiomycetes</taxon>
        <taxon>Eurotiomycetidae</taxon>
        <taxon>Eurotiales</taxon>
        <taxon>Aspergillaceae</taxon>
        <taxon>Aspergillus</taxon>
        <taxon>Aspergillus subgen. Circumdati</taxon>
    </lineage>
</organism>
<accession>A0A317WFX6</accession>
<dbReference type="OrthoDB" id="3098at2759"/>
<dbReference type="RefSeq" id="XP_025465875.1">
    <property type="nucleotide sequence ID" value="XM_025605555.1"/>
</dbReference>
<comment type="caution">
    <text evidence="2">The sequence shown here is derived from an EMBL/GenBank/DDBJ whole genome shotgun (WGS) entry which is preliminary data.</text>
</comment>
<keyword evidence="3" id="KW-1185">Reference proteome</keyword>
<protein>
    <submittedName>
        <fullName evidence="2">Uncharacterized protein</fullName>
    </submittedName>
</protein>
<proteinExistence type="predicted"/>
<feature type="chain" id="PRO_5016360518" evidence="1">
    <location>
        <begin position="22"/>
        <end position="52"/>
    </location>
</feature>
<gene>
    <name evidence="2" type="ORF">BO94DRAFT_118231</name>
</gene>
<sequence length="52" mass="5560">MDTRGFGQFAVWFSCISGTFSFKLLLPADSLDGLIALVSSTASLPSSNKVIY</sequence>
<feature type="signal peptide" evidence="1">
    <location>
        <begin position="1"/>
        <end position="21"/>
    </location>
</feature>
<evidence type="ECO:0000256" key="1">
    <source>
        <dbReference type="SAM" id="SignalP"/>
    </source>
</evidence>
<evidence type="ECO:0000313" key="2">
    <source>
        <dbReference type="EMBL" id="PWY83090.1"/>
    </source>
</evidence>
<dbReference type="Proteomes" id="UP000246702">
    <property type="component" value="Unassembled WGS sequence"/>
</dbReference>
<dbReference type="EMBL" id="MSFK01000019">
    <property type="protein sequence ID" value="PWY83090.1"/>
    <property type="molecule type" value="Genomic_DNA"/>
</dbReference>
<name>A0A317WFX6_9EURO</name>
<dbReference type="AlphaFoldDB" id="A0A317WFX6"/>
<dbReference type="GeneID" id="37107698"/>
<dbReference type="PROSITE" id="PS51257">
    <property type="entry name" value="PROKAR_LIPOPROTEIN"/>
    <property type="match status" value="1"/>
</dbReference>
<evidence type="ECO:0000313" key="3">
    <source>
        <dbReference type="Proteomes" id="UP000246702"/>
    </source>
</evidence>
<keyword evidence="1" id="KW-0732">Signal</keyword>